<gene>
    <name evidence="1" type="ORF">S06H3_00606</name>
</gene>
<proteinExistence type="predicted"/>
<name>X1JFY4_9ZZZZ</name>
<accession>X1JFY4</accession>
<dbReference type="EMBL" id="BARV01000114">
    <property type="protein sequence ID" value="GAH93611.1"/>
    <property type="molecule type" value="Genomic_DNA"/>
</dbReference>
<evidence type="ECO:0000313" key="1">
    <source>
        <dbReference type="EMBL" id="GAH93611.1"/>
    </source>
</evidence>
<reference evidence="1" key="1">
    <citation type="journal article" date="2014" name="Front. Microbiol.">
        <title>High frequency of phylogenetically diverse reductive dehalogenase-homologous genes in deep subseafloor sedimentary metagenomes.</title>
        <authorList>
            <person name="Kawai M."/>
            <person name="Futagami T."/>
            <person name="Toyoda A."/>
            <person name="Takaki Y."/>
            <person name="Nishi S."/>
            <person name="Hori S."/>
            <person name="Arai W."/>
            <person name="Tsubouchi T."/>
            <person name="Morono Y."/>
            <person name="Uchiyama I."/>
            <person name="Ito T."/>
            <person name="Fujiyama A."/>
            <person name="Inagaki F."/>
            <person name="Takami H."/>
        </authorList>
    </citation>
    <scope>NUCLEOTIDE SEQUENCE</scope>
    <source>
        <strain evidence="1">Expedition CK06-06</strain>
    </source>
</reference>
<sequence>MLTLTNIPHDKMAAYLGFQHLIRDIRKEGIRMQYCRFLEVGQETGMRHFHIAQRGDYIPQRWLSSRASKNGLGRIVHIEACHGAGPQFYLAKYITKDDCSLPGWRKVASSRGFFRARELPADIRDDDWLLIRAEPDIQEKIISQEIYGTARDLTEVLQYATLGGNNGKKQSRNTEF</sequence>
<protein>
    <submittedName>
        <fullName evidence="1">Uncharacterized protein</fullName>
    </submittedName>
</protein>
<organism evidence="1">
    <name type="scientific">marine sediment metagenome</name>
    <dbReference type="NCBI Taxonomy" id="412755"/>
    <lineage>
        <taxon>unclassified sequences</taxon>
        <taxon>metagenomes</taxon>
        <taxon>ecological metagenomes</taxon>
    </lineage>
</organism>
<comment type="caution">
    <text evidence="1">The sequence shown here is derived from an EMBL/GenBank/DDBJ whole genome shotgun (WGS) entry which is preliminary data.</text>
</comment>
<dbReference type="AlphaFoldDB" id="X1JFY4"/>